<evidence type="ECO:0000313" key="9">
    <source>
        <dbReference type="EMBL" id="KEJ92771.1"/>
    </source>
</evidence>
<dbReference type="AlphaFoldDB" id="A0A073ITG1"/>
<feature type="transmembrane region" description="Helical" evidence="7">
    <location>
        <begin position="257"/>
        <end position="276"/>
    </location>
</feature>
<feature type="transmembrane region" description="Helical" evidence="7">
    <location>
        <begin position="416"/>
        <end position="438"/>
    </location>
</feature>
<evidence type="ECO:0000256" key="7">
    <source>
        <dbReference type="SAM" id="Phobius"/>
    </source>
</evidence>
<dbReference type="PANTHER" id="PTHR33362">
    <property type="entry name" value="SIALIC ACID TRAP TRANSPORTER PERMEASE PROTEIN SIAT-RELATED"/>
    <property type="match status" value="1"/>
</dbReference>
<feature type="transmembrane region" description="Helical" evidence="7">
    <location>
        <begin position="230"/>
        <end position="251"/>
    </location>
</feature>
<feature type="transmembrane region" description="Helical" evidence="7">
    <location>
        <begin position="288"/>
        <end position="310"/>
    </location>
</feature>
<organism evidence="9 10">
    <name type="scientific">Synergistes jonesii</name>
    <dbReference type="NCBI Taxonomy" id="2754"/>
    <lineage>
        <taxon>Bacteria</taxon>
        <taxon>Thermotogati</taxon>
        <taxon>Synergistota</taxon>
        <taxon>Synergistia</taxon>
        <taxon>Synergistales</taxon>
        <taxon>Synergistaceae</taxon>
        <taxon>Synergistes</taxon>
    </lineage>
</organism>
<keyword evidence="2" id="KW-1003">Cell membrane</keyword>
<keyword evidence="6 7" id="KW-0472">Membrane</keyword>
<comment type="caution">
    <text evidence="9">The sequence shown here is derived from an EMBL/GenBank/DDBJ whole genome shotgun (WGS) entry which is preliminary data.</text>
</comment>
<dbReference type="Pfam" id="PF06808">
    <property type="entry name" value="DctM"/>
    <property type="match status" value="1"/>
</dbReference>
<dbReference type="NCBIfam" id="TIGR00786">
    <property type="entry name" value="dctM"/>
    <property type="match status" value="1"/>
</dbReference>
<sequence>MIFIGIVILFAALILGIPVCYAFLASAMFFVIMGDVNPSFMIPYGIDKISTTVLFAIPLFVIAGGLMEKGNIADKMIGLVENFVGRIRGGLGIITTVSCAIFGSVTGSACATLTCIGSIMFPRFERANYPKGHCAALLASTAVLGMLIPPSSIMILYSWTGGQSVLASFLATIIPGIILTTLLAVLNCYMLRNNKNIIVVSDKDIEDKEKDFYRVVPKQRKKFSFFHTKFGEAVPALFMPVIVLGGIYSGIMTPTEAAGVSVIYALPVGMYIYKGLTVRGLYNTMIEAVTATGAIMIMLFACSVLSRIYIMEDVPQLLLKILYSISTNKYVILFMLNIFMIVLGMLMDDCSACVLATPILIPIIQEIGVNPVHFAAIVAVNLGLGNITPPCAPLLYLSSSISKAPINEMLRPTLCFIVFGWIPVLIVTTYVPALSLFLPRLILGVN</sequence>
<feature type="domain" description="TRAP C4-dicarboxylate transport system permease DctM subunit" evidence="8">
    <location>
        <begin position="6"/>
        <end position="434"/>
    </location>
</feature>
<gene>
    <name evidence="9" type="ORF">EH55_00915</name>
</gene>
<dbReference type="eggNOG" id="COG1593">
    <property type="taxonomic scope" value="Bacteria"/>
</dbReference>
<evidence type="ECO:0000256" key="6">
    <source>
        <dbReference type="ARBA" id="ARBA00023136"/>
    </source>
</evidence>
<evidence type="ECO:0000256" key="1">
    <source>
        <dbReference type="ARBA" id="ARBA00004429"/>
    </source>
</evidence>
<keyword evidence="5 7" id="KW-1133">Transmembrane helix</keyword>
<evidence type="ECO:0000256" key="5">
    <source>
        <dbReference type="ARBA" id="ARBA00022989"/>
    </source>
</evidence>
<evidence type="ECO:0000256" key="4">
    <source>
        <dbReference type="ARBA" id="ARBA00022692"/>
    </source>
</evidence>
<feature type="transmembrane region" description="Helical" evidence="7">
    <location>
        <begin position="372"/>
        <end position="396"/>
    </location>
</feature>
<evidence type="ECO:0000259" key="8">
    <source>
        <dbReference type="Pfam" id="PF06808"/>
    </source>
</evidence>
<name>A0A073ITG1_9BACT</name>
<feature type="transmembrane region" description="Helical" evidence="7">
    <location>
        <begin position="134"/>
        <end position="159"/>
    </location>
</feature>
<proteinExistence type="predicted"/>
<evidence type="ECO:0000256" key="2">
    <source>
        <dbReference type="ARBA" id="ARBA00022475"/>
    </source>
</evidence>
<dbReference type="GO" id="GO:0005886">
    <property type="term" value="C:plasma membrane"/>
    <property type="evidence" value="ECO:0007669"/>
    <property type="project" value="UniProtKB-SubCell"/>
</dbReference>
<dbReference type="PATRIC" id="fig|2754.20.peg.1629"/>
<feature type="transmembrane region" description="Helical" evidence="7">
    <location>
        <begin position="165"/>
        <end position="186"/>
    </location>
</feature>
<dbReference type="GO" id="GO:0022857">
    <property type="term" value="F:transmembrane transporter activity"/>
    <property type="evidence" value="ECO:0007669"/>
    <property type="project" value="TreeGrafter"/>
</dbReference>
<keyword evidence="10" id="KW-1185">Reference proteome</keyword>
<dbReference type="InterPro" id="IPR010656">
    <property type="entry name" value="DctM"/>
</dbReference>
<accession>A0A073ITG1</accession>
<dbReference type="PIRSF" id="PIRSF006066">
    <property type="entry name" value="HI0050"/>
    <property type="match status" value="1"/>
</dbReference>
<keyword evidence="3" id="KW-0997">Cell inner membrane</keyword>
<dbReference type="STRING" id="2754.EH55_00915"/>
<dbReference type="PANTHER" id="PTHR33362:SF2">
    <property type="entry name" value="TRAP TRANSPORTER LARGE PERMEASE PROTEIN"/>
    <property type="match status" value="1"/>
</dbReference>
<evidence type="ECO:0000256" key="3">
    <source>
        <dbReference type="ARBA" id="ARBA00022519"/>
    </source>
</evidence>
<feature type="transmembrane region" description="Helical" evidence="7">
    <location>
        <begin position="330"/>
        <end position="360"/>
    </location>
</feature>
<dbReference type="InterPro" id="IPR004681">
    <property type="entry name" value="TRAP_DctM"/>
</dbReference>
<dbReference type="EMBL" id="JMKI01000016">
    <property type="protein sequence ID" value="KEJ92771.1"/>
    <property type="molecule type" value="Genomic_DNA"/>
</dbReference>
<protein>
    <submittedName>
        <fullName evidence="9">C4-dicarboxylate ABC transporter permease</fullName>
    </submittedName>
</protein>
<dbReference type="Proteomes" id="UP000027665">
    <property type="component" value="Unassembled WGS sequence"/>
</dbReference>
<comment type="subcellular location">
    <subcellularLocation>
        <location evidence="1">Cell inner membrane</location>
        <topology evidence="1">Multi-pass membrane protein</topology>
    </subcellularLocation>
</comment>
<feature type="transmembrane region" description="Helical" evidence="7">
    <location>
        <begin position="6"/>
        <end position="33"/>
    </location>
</feature>
<evidence type="ECO:0000313" key="10">
    <source>
        <dbReference type="Proteomes" id="UP000027665"/>
    </source>
</evidence>
<feature type="transmembrane region" description="Helical" evidence="7">
    <location>
        <begin position="45"/>
        <end position="67"/>
    </location>
</feature>
<reference evidence="9 10" key="1">
    <citation type="submission" date="2014-04" db="EMBL/GenBank/DDBJ databases">
        <title>Draft Genome Sequence of Synergistes jonesii.</title>
        <authorList>
            <person name="Coil D.A."/>
            <person name="Eisen J.A."/>
            <person name="Holland-Moritz H.E."/>
        </authorList>
    </citation>
    <scope>NUCLEOTIDE SEQUENCE [LARGE SCALE GENOMIC DNA]</scope>
    <source>
        <strain evidence="9 10">78-1</strain>
    </source>
</reference>
<keyword evidence="4 7" id="KW-0812">Transmembrane</keyword>
<dbReference type="OrthoDB" id="9772674at2"/>